<protein>
    <recommendedName>
        <fullName evidence="3">Lipocalin-like domain-containing protein</fullName>
    </recommendedName>
</protein>
<reference evidence="1 2" key="1">
    <citation type="journal article" date="2014" name="Int. J. Syst. Evol. Microbiol.">
        <title>Carboxylicivirga gen. nov. in the family Marinilabiliaceae with two novel species, Carboxylicivirga mesophila sp. nov. and Carboxylicivirga taeanensis sp. nov., and reclassification of Cytophaga fermentans as Saccharicrinis fermentans gen. nov., comb. nov.</title>
        <authorList>
            <person name="Yang S.H."/>
            <person name="Seo H.S."/>
            <person name="Woo J.H."/>
            <person name="Oh H.M."/>
            <person name="Jang H."/>
            <person name="Lee J.H."/>
            <person name="Kim S.J."/>
            <person name="Kwon K.K."/>
        </authorList>
    </citation>
    <scope>NUCLEOTIDE SEQUENCE [LARGE SCALE GENOMIC DNA]</scope>
    <source>
        <strain evidence="1 2">JCM 18290</strain>
    </source>
</reference>
<evidence type="ECO:0000313" key="1">
    <source>
        <dbReference type="EMBL" id="MBS2210853.1"/>
    </source>
</evidence>
<sequence>MLKNLVLIVIALSFSLVSCNKDDDPHPIVGAWITIDSSNGGVNFEETIIFYASKKVDFIVDYSIDLGGGDVYSDIIKLSGTYSVSNNVVKMELDDEVIVVSYKIDGDALTLTFAADGREVVYTRIE</sequence>
<proteinExistence type="predicted"/>
<organism evidence="1 2">
    <name type="scientific">Carboxylicivirga mesophila</name>
    <dbReference type="NCBI Taxonomy" id="1166478"/>
    <lineage>
        <taxon>Bacteria</taxon>
        <taxon>Pseudomonadati</taxon>
        <taxon>Bacteroidota</taxon>
        <taxon>Bacteroidia</taxon>
        <taxon>Marinilabiliales</taxon>
        <taxon>Marinilabiliaceae</taxon>
        <taxon>Carboxylicivirga</taxon>
    </lineage>
</organism>
<evidence type="ECO:0008006" key="3">
    <source>
        <dbReference type="Google" id="ProtNLM"/>
    </source>
</evidence>
<keyword evidence="2" id="KW-1185">Reference proteome</keyword>
<gene>
    <name evidence="1" type="ORF">KEM09_05555</name>
</gene>
<dbReference type="RefSeq" id="WP_212226550.1">
    <property type="nucleotide sequence ID" value="NZ_JAGUCN010000004.1"/>
</dbReference>
<dbReference type="Proteomes" id="UP000721861">
    <property type="component" value="Unassembled WGS sequence"/>
</dbReference>
<dbReference type="PROSITE" id="PS51257">
    <property type="entry name" value="PROKAR_LIPOPROTEIN"/>
    <property type="match status" value="1"/>
</dbReference>
<dbReference type="EMBL" id="JAGUCN010000004">
    <property type="protein sequence ID" value="MBS2210853.1"/>
    <property type="molecule type" value="Genomic_DNA"/>
</dbReference>
<comment type="caution">
    <text evidence="1">The sequence shown here is derived from an EMBL/GenBank/DDBJ whole genome shotgun (WGS) entry which is preliminary data.</text>
</comment>
<evidence type="ECO:0000313" key="2">
    <source>
        <dbReference type="Proteomes" id="UP000721861"/>
    </source>
</evidence>
<name>A0ABS5K791_9BACT</name>
<accession>A0ABS5K791</accession>